<evidence type="ECO:0000313" key="1">
    <source>
        <dbReference type="EMBL" id="KAI3732143.1"/>
    </source>
</evidence>
<name>A0ACB9CCX4_9ASTR</name>
<dbReference type="Proteomes" id="UP001056120">
    <property type="component" value="Linkage Group LG21"/>
</dbReference>
<sequence length="1051" mass="117385">MSHLLLLLPFFLIPLAAQSNNSSYPNCPTHECGDVTISYPFWKMDNETTTQFCGYQGFGIKCSDNGRQNISEIIFGGDSYYVQWINHEYSSILVADSDVSFVVPGPNNCPRVRHGINLQTLPLNFSMLNVNLSFHFNCIGFPSFASEIPCMETSEGKSCVHVMDSSTDETVWDEYLCADEVVTPVIGEHINRFPNLSTQFGELLRRGFELEWWRVDECDKCEESGGRCGHHNTTGFVCFCSDGTTSKGDCKGIRGRGLAWGMKLASLKNKTEDDKYVEAFVMQYGSLNTERYEYNDIKKMTNTFKVKLGQGGYGQVFKGKLSDGRPVAVKLLNSSKANGQDFINEVASIGRTSHVNIVTLLGFCFNRQKRALVYEYMPNGSLEKFLHSRIADFGLAKLYSRKESIVSMLEARGTIGYIAPEVYNKSFGGVSHKSDVYSYGMLLLEMVGGRKNADDGGSGRSSDKYFPDWIYNRLHKDDFLLDGVTTIKEDDYGRKMTIVGLWCIQSAPNQRPSINKVIEMLEGSMEALEVPPKPFFSSPSRSPTAEYSTIEILVLDAEEQLKPPLTLDAVSSSSGGIEKIDRARAKFSDPMGNLSAYYMTKVDLSVEDGHLCNMGKLIEELERKLRNQLDQDLCSSSYVIQLLDGLGRYPNLYSSSPHSHMDLQIFSHLIIFIITSIFTLDSASLATNATPCVPQNCGNGPNITFPFWIPQQQPPSCGSPQFIITCKNHNPIIMISNQDYVIKHIFRNNYSFALVSEEAFNESNMCPTPLTNFSLHGTPFSYTDLSNDLFFFYNCSSPHNVETYAVDCASNGTNFSSFATFHPEKVANHNYSIDSCQKLVHVPGLVDRLSVLLYASYTDVLRNGFSLEWKCSSCETQGANQNSRRKVDFGLAKLYSRKDSIVSMLEARGTLGYIAPEVYNKNFGGVSHKSDVYSYGMLLLEMVAGRENVGVGVSSSRTSEVYFLDQIYNCLHKDGVLLDSVTTTEENEYARKMKIVGLWCIQLAPNQRPSMNEVIEMLEGSMEALEVPPKPFICSPPRSPSTISESMTEIV</sequence>
<evidence type="ECO:0000313" key="2">
    <source>
        <dbReference type="Proteomes" id="UP001056120"/>
    </source>
</evidence>
<reference evidence="2" key="1">
    <citation type="journal article" date="2022" name="Mol. Ecol. Resour.">
        <title>The genomes of chicory, endive, great burdock and yacon provide insights into Asteraceae palaeo-polyploidization history and plant inulin production.</title>
        <authorList>
            <person name="Fan W."/>
            <person name="Wang S."/>
            <person name="Wang H."/>
            <person name="Wang A."/>
            <person name="Jiang F."/>
            <person name="Liu H."/>
            <person name="Zhao H."/>
            <person name="Xu D."/>
            <person name="Zhang Y."/>
        </authorList>
    </citation>
    <scope>NUCLEOTIDE SEQUENCE [LARGE SCALE GENOMIC DNA]</scope>
    <source>
        <strain evidence="2">cv. Yunnan</strain>
    </source>
</reference>
<gene>
    <name evidence="1" type="ORF">L1987_63341</name>
</gene>
<comment type="caution">
    <text evidence="1">The sequence shown here is derived from an EMBL/GenBank/DDBJ whole genome shotgun (WGS) entry which is preliminary data.</text>
</comment>
<accession>A0ACB9CCX4</accession>
<organism evidence="1 2">
    <name type="scientific">Smallanthus sonchifolius</name>
    <dbReference type="NCBI Taxonomy" id="185202"/>
    <lineage>
        <taxon>Eukaryota</taxon>
        <taxon>Viridiplantae</taxon>
        <taxon>Streptophyta</taxon>
        <taxon>Embryophyta</taxon>
        <taxon>Tracheophyta</taxon>
        <taxon>Spermatophyta</taxon>
        <taxon>Magnoliopsida</taxon>
        <taxon>eudicotyledons</taxon>
        <taxon>Gunneridae</taxon>
        <taxon>Pentapetalae</taxon>
        <taxon>asterids</taxon>
        <taxon>campanulids</taxon>
        <taxon>Asterales</taxon>
        <taxon>Asteraceae</taxon>
        <taxon>Asteroideae</taxon>
        <taxon>Heliantheae alliance</taxon>
        <taxon>Millerieae</taxon>
        <taxon>Smallanthus</taxon>
    </lineage>
</organism>
<keyword evidence="2" id="KW-1185">Reference proteome</keyword>
<protein>
    <submittedName>
        <fullName evidence="1">Uncharacterized protein</fullName>
    </submittedName>
</protein>
<reference evidence="1 2" key="2">
    <citation type="journal article" date="2022" name="Mol. Ecol. Resour.">
        <title>The genomes of chicory, endive, great burdock and yacon provide insights into Asteraceae paleo-polyploidization history and plant inulin production.</title>
        <authorList>
            <person name="Fan W."/>
            <person name="Wang S."/>
            <person name="Wang H."/>
            <person name="Wang A."/>
            <person name="Jiang F."/>
            <person name="Liu H."/>
            <person name="Zhao H."/>
            <person name="Xu D."/>
            <person name="Zhang Y."/>
        </authorList>
    </citation>
    <scope>NUCLEOTIDE SEQUENCE [LARGE SCALE GENOMIC DNA]</scope>
    <source>
        <strain evidence="2">cv. Yunnan</strain>
        <tissue evidence="1">Leaves</tissue>
    </source>
</reference>
<proteinExistence type="predicted"/>
<dbReference type="EMBL" id="CM042038">
    <property type="protein sequence ID" value="KAI3732143.1"/>
    <property type="molecule type" value="Genomic_DNA"/>
</dbReference>